<evidence type="ECO:0000256" key="1">
    <source>
        <dbReference type="SAM" id="MobiDB-lite"/>
    </source>
</evidence>
<keyword evidence="4" id="KW-1185">Reference proteome</keyword>
<sequence>MAASFPTSLPDGSVGGWLQALNMAKYDPAFAAAGVTTEQALKRMDDGSLKEIGVSMAGHRKRILLGIDSLSSAGARPLTGRVSHRRGADGSPLPPGSLTLVSPPSLPDAAPVAAAEPQRKVEPRFNSTSSIFISSTITRPDIDEIIFCVAVVIHDRVEQGEQSSQDRFLELLEHDVSISASLYASYYFQLRTLCNRENREFKLKQLDSAASSGLETRSQAYTSLFKREHKERLSQSANAIPSARSLGSGL</sequence>
<evidence type="ECO:0000313" key="3">
    <source>
        <dbReference type="EnsemblProtists" id="EOD11627"/>
    </source>
</evidence>
<dbReference type="SMART" id="SM00454">
    <property type="entry name" value="SAM"/>
    <property type="match status" value="1"/>
</dbReference>
<dbReference type="AlphaFoldDB" id="A0A0D3IK42"/>
<reference evidence="3" key="2">
    <citation type="submission" date="2024-10" db="UniProtKB">
        <authorList>
            <consortium name="EnsemblProtists"/>
        </authorList>
    </citation>
    <scope>IDENTIFICATION</scope>
</reference>
<dbReference type="Proteomes" id="UP000013827">
    <property type="component" value="Unassembled WGS sequence"/>
</dbReference>
<reference evidence="4" key="1">
    <citation type="journal article" date="2013" name="Nature">
        <title>Pan genome of the phytoplankton Emiliania underpins its global distribution.</title>
        <authorList>
            <person name="Read B.A."/>
            <person name="Kegel J."/>
            <person name="Klute M.J."/>
            <person name="Kuo A."/>
            <person name="Lefebvre S.C."/>
            <person name="Maumus F."/>
            <person name="Mayer C."/>
            <person name="Miller J."/>
            <person name="Monier A."/>
            <person name="Salamov A."/>
            <person name="Young J."/>
            <person name="Aguilar M."/>
            <person name="Claverie J.M."/>
            <person name="Frickenhaus S."/>
            <person name="Gonzalez K."/>
            <person name="Herman E.K."/>
            <person name="Lin Y.C."/>
            <person name="Napier J."/>
            <person name="Ogata H."/>
            <person name="Sarno A.F."/>
            <person name="Shmutz J."/>
            <person name="Schroeder D."/>
            <person name="de Vargas C."/>
            <person name="Verret F."/>
            <person name="von Dassow P."/>
            <person name="Valentin K."/>
            <person name="Van de Peer Y."/>
            <person name="Wheeler G."/>
            <person name="Dacks J.B."/>
            <person name="Delwiche C.F."/>
            <person name="Dyhrman S.T."/>
            <person name="Glockner G."/>
            <person name="John U."/>
            <person name="Richards T."/>
            <person name="Worden A.Z."/>
            <person name="Zhang X."/>
            <person name="Grigoriev I.V."/>
            <person name="Allen A.E."/>
            <person name="Bidle K."/>
            <person name="Borodovsky M."/>
            <person name="Bowler C."/>
            <person name="Brownlee C."/>
            <person name="Cock J.M."/>
            <person name="Elias M."/>
            <person name="Gladyshev V.N."/>
            <person name="Groth M."/>
            <person name="Guda C."/>
            <person name="Hadaegh A."/>
            <person name="Iglesias-Rodriguez M.D."/>
            <person name="Jenkins J."/>
            <person name="Jones B.M."/>
            <person name="Lawson T."/>
            <person name="Leese F."/>
            <person name="Lindquist E."/>
            <person name="Lobanov A."/>
            <person name="Lomsadze A."/>
            <person name="Malik S.B."/>
            <person name="Marsh M.E."/>
            <person name="Mackinder L."/>
            <person name="Mock T."/>
            <person name="Mueller-Roeber B."/>
            <person name="Pagarete A."/>
            <person name="Parker M."/>
            <person name="Probert I."/>
            <person name="Quesneville H."/>
            <person name="Raines C."/>
            <person name="Rensing S.A."/>
            <person name="Riano-Pachon D.M."/>
            <person name="Richier S."/>
            <person name="Rokitta S."/>
            <person name="Shiraiwa Y."/>
            <person name="Soanes D.M."/>
            <person name="van der Giezen M."/>
            <person name="Wahlund T.M."/>
            <person name="Williams B."/>
            <person name="Wilson W."/>
            <person name="Wolfe G."/>
            <person name="Wurch L.L."/>
        </authorList>
    </citation>
    <scope>NUCLEOTIDE SEQUENCE</scope>
</reference>
<dbReference type="HOGENOM" id="CLU_1113064_0_0_1"/>
<dbReference type="STRING" id="2903.R1BPM4"/>
<feature type="domain" description="SAM" evidence="2">
    <location>
        <begin position="13"/>
        <end position="73"/>
    </location>
</feature>
<dbReference type="InterPro" id="IPR001660">
    <property type="entry name" value="SAM"/>
</dbReference>
<dbReference type="PROSITE" id="PS50105">
    <property type="entry name" value="SAM_DOMAIN"/>
    <property type="match status" value="1"/>
</dbReference>
<dbReference type="EnsemblProtists" id="EOD11627">
    <property type="protein sequence ID" value="EOD11627"/>
    <property type="gene ID" value="EMIHUDRAFT_104686"/>
</dbReference>
<dbReference type="GeneID" id="17257749"/>
<proteinExistence type="predicted"/>
<dbReference type="SUPFAM" id="SSF47769">
    <property type="entry name" value="SAM/Pointed domain"/>
    <property type="match status" value="1"/>
</dbReference>
<name>A0A0D3IK42_EMIH1</name>
<dbReference type="InterPro" id="IPR013761">
    <property type="entry name" value="SAM/pointed_sf"/>
</dbReference>
<feature type="region of interest" description="Disordered" evidence="1">
    <location>
        <begin position="75"/>
        <end position="102"/>
    </location>
</feature>
<evidence type="ECO:0000259" key="2">
    <source>
        <dbReference type="PROSITE" id="PS50105"/>
    </source>
</evidence>
<dbReference type="Gene3D" id="1.10.150.50">
    <property type="entry name" value="Transcription Factor, Ets-1"/>
    <property type="match status" value="1"/>
</dbReference>
<organism evidence="3 4">
    <name type="scientific">Emiliania huxleyi (strain CCMP1516)</name>
    <dbReference type="NCBI Taxonomy" id="280463"/>
    <lineage>
        <taxon>Eukaryota</taxon>
        <taxon>Haptista</taxon>
        <taxon>Haptophyta</taxon>
        <taxon>Prymnesiophyceae</taxon>
        <taxon>Isochrysidales</taxon>
        <taxon>Noelaerhabdaceae</taxon>
        <taxon>Emiliania</taxon>
    </lineage>
</organism>
<evidence type="ECO:0000313" key="4">
    <source>
        <dbReference type="Proteomes" id="UP000013827"/>
    </source>
</evidence>
<dbReference type="KEGG" id="ehx:EMIHUDRAFT_104686"/>
<dbReference type="Pfam" id="PF07647">
    <property type="entry name" value="SAM_2"/>
    <property type="match status" value="1"/>
</dbReference>
<protein>
    <recommendedName>
        <fullName evidence="2">SAM domain-containing protein</fullName>
    </recommendedName>
</protein>
<accession>A0A0D3IK42</accession>
<dbReference type="RefSeq" id="XP_005764056.1">
    <property type="nucleotide sequence ID" value="XM_005763999.1"/>
</dbReference>
<dbReference type="PANTHER" id="PTHR14248">
    <property type="entry name" value="CYCLIN Y, ISOFORM A"/>
    <property type="match status" value="1"/>
</dbReference>
<dbReference type="PaxDb" id="2903-EOD11627"/>